<sequence>MKMNKTYTNNENKKSLATSKSFIKANSQNEVEQAFRKWAADTFTVARETFCLDDDDDTLLEVALSLGSEALTPSTVRIIEVDPQPIAKSLHK</sequence>
<accession>A0A835CPI9</accession>
<gene>
    <name evidence="1" type="ORF">HCN44_007820</name>
</gene>
<protein>
    <submittedName>
        <fullName evidence="1">Uncharacterized protein</fullName>
    </submittedName>
</protein>
<organism evidence="1 2">
    <name type="scientific">Aphidius gifuensis</name>
    <name type="common">Parasitoid wasp</name>
    <dbReference type="NCBI Taxonomy" id="684658"/>
    <lineage>
        <taxon>Eukaryota</taxon>
        <taxon>Metazoa</taxon>
        <taxon>Ecdysozoa</taxon>
        <taxon>Arthropoda</taxon>
        <taxon>Hexapoda</taxon>
        <taxon>Insecta</taxon>
        <taxon>Pterygota</taxon>
        <taxon>Neoptera</taxon>
        <taxon>Endopterygota</taxon>
        <taxon>Hymenoptera</taxon>
        <taxon>Apocrita</taxon>
        <taxon>Ichneumonoidea</taxon>
        <taxon>Braconidae</taxon>
        <taxon>Aphidiinae</taxon>
        <taxon>Aphidius</taxon>
    </lineage>
</organism>
<proteinExistence type="predicted"/>
<dbReference type="AlphaFoldDB" id="A0A835CPI9"/>
<name>A0A835CPI9_APHGI</name>
<evidence type="ECO:0000313" key="2">
    <source>
        <dbReference type="Proteomes" id="UP000639338"/>
    </source>
</evidence>
<keyword evidence="2" id="KW-1185">Reference proteome</keyword>
<dbReference type="OrthoDB" id="1688044at2759"/>
<reference evidence="1 2" key="1">
    <citation type="submission" date="2020-08" db="EMBL/GenBank/DDBJ databases">
        <title>Aphidius gifuensis genome sequencing and assembly.</title>
        <authorList>
            <person name="Du Z."/>
        </authorList>
    </citation>
    <scope>NUCLEOTIDE SEQUENCE [LARGE SCALE GENOMIC DNA]</scope>
    <source>
        <strain evidence="1">YNYX2018</strain>
        <tissue evidence="1">Adults</tissue>
    </source>
</reference>
<dbReference type="Proteomes" id="UP000639338">
    <property type="component" value="Unassembled WGS sequence"/>
</dbReference>
<comment type="caution">
    <text evidence="1">The sequence shown here is derived from an EMBL/GenBank/DDBJ whole genome shotgun (WGS) entry which is preliminary data.</text>
</comment>
<dbReference type="EMBL" id="JACMRX010000005">
    <property type="protein sequence ID" value="KAF7989223.1"/>
    <property type="molecule type" value="Genomic_DNA"/>
</dbReference>
<evidence type="ECO:0000313" key="1">
    <source>
        <dbReference type="EMBL" id="KAF7989223.1"/>
    </source>
</evidence>